<dbReference type="SUPFAM" id="SSF56935">
    <property type="entry name" value="Porins"/>
    <property type="match status" value="1"/>
</dbReference>
<dbReference type="Pfam" id="PF00593">
    <property type="entry name" value="TonB_dep_Rec_b-barrel"/>
    <property type="match status" value="1"/>
</dbReference>
<dbReference type="PANTHER" id="PTHR32552:SF68">
    <property type="entry name" value="FERRICHROME OUTER MEMBRANE TRANSPORTER_PHAGE RECEPTOR"/>
    <property type="match status" value="1"/>
</dbReference>
<gene>
    <name evidence="18" type="ORF">MKQ68_08425</name>
</gene>
<dbReference type="Gene3D" id="2.60.40.1120">
    <property type="entry name" value="Carboxypeptidase-like, regulatory domain"/>
    <property type="match status" value="1"/>
</dbReference>
<evidence type="ECO:0000256" key="7">
    <source>
        <dbReference type="ARBA" id="ARBA00022729"/>
    </source>
</evidence>
<keyword evidence="6 14" id="KW-0812">Transmembrane</keyword>
<dbReference type="Gene3D" id="2.40.170.20">
    <property type="entry name" value="TonB-dependent receptor, beta-barrel domain"/>
    <property type="match status" value="1"/>
</dbReference>
<evidence type="ECO:0000256" key="3">
    <source>
        <dbReference type="ARBA" id="ARBA00022448"/>
    </source>
</evidence>
<dbReference type="RefSeq" id="WP_264282906.1">
    <property type="nucleotide sequence ID" value="NZ_CP107006.1"/>
</dbReference>
<evidence type="ECO:0000259" key="17">
    <source>
        <dbReference type="Pfam" id="PF07715"/>
    </source>
</evidence>
<feature type="domain" description="TonB-dependent receptor plug" evidence="17">
    <location>
        <begin position="227"/>
        <end position="321"/>
    </location>
</feature>
<keyword evidence="5" id="KW-0410">Iron transport</keyword>
<evidence type="ECO:0000313" key="18">
    <source>
        <dbReference type="EMBL" id="UYQ95120.1"/>
    </source>
</evidence>
<keyword evidence="3 14" id="KW-0813">Transport</keyword>
<keyword evidence="8" id="KW-0408">Iron</keyword>
<keyword evidence="12 18" id="KW-0675">Receptor</keyword>
<keyword evidence="4 14" id="KW-1134">Transmembrane beta strand</keyword>
<evidence type="ECO:0000256" key="2">
    <source>
        <dbReference type="ARBA" id="ARBA00009810"/>
    </source>
</evidence>
<keyword evidence="9" id="KW-0406">Ion transport</keyword>
<keyword evidence="7" id="KW-0732">Signal</keyword>
<keyword evidence="11 14" id="KW-0472">Membrane</keyword>
<keyword evidence="10 15" id="KW-0798">TonB box</keyword>
<keyword evidence="19" id="KW-1185">Reference proteome</keyword>
<dbReference type="CDD" id="cd01347">
    <property type="entry name" value="ligand_gated_channel"/>
    <property type="match status" value="1"/>
</dbReference>
<evidence type="ECO:0000256" key="8">
    <source>
        <dbReference type="ARBA" id="ARBA00023004"/>
    </source>
</evidence>
<dbReference type="InterPro" id="IPR000531">
    <property type="entry name" value="Beta-barrel_TonB"/>
</dbReference>
<evidence type="ECO:0000256" key="5">
    <source>
        <dbReference type="ARBA" id="ARBA00022496"/>
    </source>
</evidence>
<dbReference type="Gene3D" id="2.170.130.10">
    <property type="entry name" value="TonB-dependent receptor, plug domain"/>
    <property type="match status" value="1"/>
</dbReference>
<evidence type="ECO:0000256" key="15">
    <source>
        <dbReference type="RuleBase" id="RU003357"/>
    </source>
</evidence>
<evidence type="ECO:0000313" key="19">
    <source>
        <dbReference type="Proteomes" id="UP001162741"/>
    </source>
</evidence>
<accession>A0ABY6J605</accession>
<dbReference type="InterPro" id="IPR039426">
    <property type="entry name" value="TonB-dep_rcpt-like"/>
</dbReference>
<keyword evidence="13 14" id="KW-0998">Cell outer membrane</keyword>
<dbReference type="PANTHER" id="PTHR32552">
    <property type="entry name" value="FERRICHROME IRON RECEPTOR-RELATED"/>
    <property type="match status" value="1"/>
</dbReference>
<evidence type="ECO:0000256" key="14">
    <source>
        <dbReference type="PROSITE-ProRule" id="PRU01360"/>
    </source>
</evidence>
<dbReference type="Pfam" id="PF13620">
    <property type="entry name" value="CarboxypepD_reg"/>
    <property type="match status" value="1"/>
</dbReference>
<dbReference type="InterPro" id="IPR037066">
    <property type="entry name" value="Plug_dom_sf"/>
</dbReference>
<dbReference type="Pfam" id="PF07715">
    <property type="entry name" value="Plug"/>
    <property type="match status" value="1"/>
</dbReference>
<evidence type="ECO:0000256" key="12">
    <source>
        <dbReference type="ARBA" id="ARBA00023170"/>
    </source>
</evidence>
<evidence type="ECO:0000256" key="10">
    <source>
        <dbReference type="ARBA" id="ARBA00023077"/>
    </source>
</evidence>
<dbReference type="Proteomes" id="UP001162741">
    <property type="component" value="Chromosome"/>
</dbReference>
<dbReference type="SUPFAM" id="SSF49464">
    <property type="entry name" value="Carboxypeptidase regulatory domain-like"/>
    <property type="match status" value="1"/>
</dbReference>
<dbReference type="EMBL" id="CP107006">
    <property type="protein sequence ID" value="UYQ95120.1"/>
    <property type="molecule type" value="Genomic_DNA"/>
</dbReference>
<feature type="domain" description="TonB-dependent receptor-like beta-barrel" evidence="16">
    <location>
        <begin position="410"/>
        <end position="869"/>
    </location>
</feature>
<name>A0ABY6J605_9BACT</name>
<evidence type="ECO:0000256" key="9">
    <source>
        <dbReference type="ARBA" id="ARBA00023065"/>
    </source>
</evidence>
<evidence type="ECO:0000256" key="6">
    <source>
        <dbReference type="ARBA" id="ARBA00022692"/>
    </source>
</evidence>
<dbReference type="InterPro" id="IPR036942">
    <property type="entry name" value="Beta-barrel_TonB_sf"/>
</dbReference>
<dbReference type="InterPro" id="IPR010105">
    <property type="entry name" value="TonB_sidphr_rcpt"/>
</dbReference>
<evidence type="ECO:0000259" key="16">
    <source>
        <dbReference type="Pfam" id="PF00593"/>
    </source>
</evidence>
<proteinExistence type="inferred from homology"/>
<evidence type="ECO:0000256" key="13">
    <source>
        <dbReference type="ARBA" id="ARBA00023237"/>
    </source>
</evidence>
<sequence length="897" mass="98710">MKINGFKIASSNVVSLWLAITFIFSSMQLSAQNSQQQINISRATITVKSLLEEAERQSGFSFIYSNKFSGIDKTVTLSNTSGSLKDILADVSGKAQLRFEFTGNQITVREISRKESGQVRGQVMTVDSEPAAGAKVTLKGAGVSTLTDDNGIYILKAPAGSYMLELQYPGLPPLTQQINLTDGKLITADFSLYANSRQLQQFEVNANRSRFAKKESNNIAKLPIKNLENPQVYTTVSSELIKEQVITDIGNAIKNMPGIYKIQGNRGINTDGTSSYTIRGFRTEASMMDGVPGQTNGEIDPANIERIEVLKGPSATLYGSTLTSFGGLINIVSKKPMEAFGGEVSYTAGSFNLNRITADVHGPVSKDSSLLFRVNTAYQNTSSWQDAGFRKSMFIAPALHYRAGDRLNIFLNAEFYQTESTNPSSIFLNRVRPFIAQSPDELNFDWKRSYTSSDITMKNPTMNARAQVLYKISDQWTSQTIISTNTRKSDGYYQYQFIRKAASEDSLERTVSLQNTSNTAIDIQQNFTGDFRIGTLRNRLVVGFDYVNMRVSNDNSPYIAFDFVDGSLAADPNYVKISRYALDARLNSSTLAPTRNHGSSEIFSVYASDVINVTDRLLAMMSVRLDKFSSKGTINHATNQPIVNSKFDKSAVSPKFGLVYQVVKEQISLFANYMNGFAYVQPVTQSLPGLSGAMKPQQANQFEGGVKLDLFRSKLSFTASYYDITVDNMTRQESITVEGTRYDITVQNGTQDSRGIEFELIANPLPGLNLLAGYAYNDSKLVKAASNVEGRRPPSAGPANLANAWISYTQPRGKVKGLGVGIGGNYVGEHLTSNTTVTGIFTLPSYTILNATVFYDTKRFRLGVKADNLTDQLYFAGQGVLTPQLPFNMNANVTVKF</sequence>
<protein>
    <submittedName>
        <fullName evidence="18">TonB-dependent receptor</fullName>
    </submittedName>
</protein>
<dbReference type="NCBIfam" id="TIGR01783">
    <property type="entry name" value="TonB-siderophor"/>
    <property type="match status" value="1"/>
</dbReference>
<comment type="similarity">
    <text evidence="2 14 15">Belongs to the TonB-dependent receptor family.</text>
</comment>
<comment type="subcellular location">
    <subcellularLocation>
        <location evidence="1 14">Cell outer membrane</location>
        <topology evidence="1 14">Multi-pass membrane protein</topology>
    </subcellularLocation>
</comment>
<evidence type="ECO:0000256" key="1">
    <source>
        <dbReference type="ARBA" id="ARBA00004571"/>
    </source>
</evidence>
<dbReference type="PROSITE" id="PS52016">
    <property type="entry name" value="TONB_DEPENDENT_REC_3"/>
    <property type="match status" value="1"/>
</dbReference>
<organism evidence="18 19">
    <name type="scientific">Chitinophaga horti</name>
    <dbReference type="NCBI Taxonomy" id="2920382"/>
    <lineage>
        <taxon>Bacteria</taxon>
        <taxon>Pseudomonadati</taxon>
        <taxon>Bacteroidota</taxon>
        <taxon>Chitinophagia</taxon>
        <taxon>Chitinophagales</taxon>
        <taxon>Chitinophagaceae</taxon>
        <taxon>Chitinophaga</taxon>
    </lineage>
</organism>
<reference evidence="18" key="1">
    <citation type="submission" date="2022-10" db="EMBL/GenBank/DDBJ databases">
        <title>Chitinophaga sp. nov., isolated from soil.</title>
        <authorList>
            <person name="Jeon C.O."/>
        </authorList>
    </citation>
    <scope>NUCLEOTIDE SEQUENCE</scope>
    <source>
        <strain evidence="18">R8</strain>
    </source>
</reference>
<dbReference type="InterPro" id="IPR008969">
    <property type="entry name" value="CarboxyPept-like_regulatory"/>
</dbReference>
<dbReference type="InterPro" id="IPR012910">
    <property type="entry name" value="Plug_dom"/>
</dbReference>
<evidence type="ECO:0000256" key="11">
    <source>
        <dbReference type="ARBA" id="ARBA00023136"/>
    </source>
</evidence>
<evidence type="ECO:0000256" key="4">
    <source>
        <dbReference type="ARBA" id="ARBA00022452"/>
    </source>
</evidence>